<dbReference type="AlphaFoldDB" id="A0A9Q9HAC3"/>
<dbReference type="NCBIfam" id="TIGR01843">
    <property type="entry name" value="type_I_hlyD"/>
    <property type="match status" value="1"/>
</dbReference>
<dbReference type="EMBL" id="CP080776">
    <property type="protein sequence ID" value="UWP94196.1"/>
    <property type="molecule type" value="Genomic_DNA"/>
</dbReference>
<dbReference type="RefSeq" id="WP_259777828.1">
    <property type="nucleotide sequence ID" value="NZ_CP080776.1"/>
</dbReference>
<keyword evidence="4 9" id="KW-1003">Cell membrane</keyword>
<keyword evidence="10" id="KW-0175">Coiled coil</keyword>
<dbReference type="PANTHER" id="PTHR30386:SF17">
    <property type="entry name" value="ALKALINE PROTEASE SECRETION PROTEIN APRE"/>
    <property type="match status" value="1"/>
</dbReference>
<reference evidence="13" key="1">
    <citation type="submission" date="2021-08" db="EMBL/GenBank/DDBJ databases">
        <authorList>
            <person name="Nwanade C."/>
            <person name="Wang M."/>
            <person name="Masoudi A."/>
            <person name="Yu Z."/>
            <person name="Liu J."/>
        </authorList>
    </citation>
    <scope>NUCLEOTIDE SEQUENCE</scope>
    <source>
        <strain evidence="13">S056</strain>
    </source>
</reference>
<evidence type="ECO:0000256" key="10">
    <source>
        <dbReference type="SAM" id="Coils"/>
    </source>
</evidence>
<evidence type="ECO:0000256" key="9">
    <source>
        <dbReference type="RuleBase" id="RU365093"/>
    </source>
</evidence>
<feature type="domain" description="AprE-like beta-barrel" evidence="12">
    <location>
        <begin position="326"/>
        <end position="413"/>
    </location>
</feature>
<keyword evidence="5 9" id="KW-0997">Cell inner membrane</keyword>
<sequence>MPPPDQTHKWSATWPTVIGMLAVLTLFGGMGSWAVGTQIAGAVVATGTVQVVTDRQVVQHPDGGVVGQILAQDGDVVQTGDVLLRFDDTFLRSELEIVDRQLLEIFARRTRLEAERDGLEVLDLQPPDGFAHLDPDWIASQLDGQTNLFTARLTSLRQETDQLNEQIGQIDIQISGLTAQLAALNEELELVNAELVDQTALLEKQLVSVKRVNELKKSRARLGGEIGQLEAQSGEAQAQISTIRIEILKLGNQRREAAIGRLRDLRYSEIELVERQLSLRERLSRMEVRAPADGVIFGSSVRTEKAVIRPADPMMFIVPRDRPVHVSARVDPVHIDEVHSGQVASLHFSSFDQRKTPEISGTVQRISPDTMLDEHSGLTYYEAIVTPDDMSAPGLDKLEILPGMPVEVFLKTEDRTPLSYLLKPLTDYFRRAFRES</sequence>
<dbReference type="Proteomes" id="UP001057991">
    <property type="component" value="Chromosome"/>
</dbReference>
<evidence type="ECO:0000256" key="8">
    <source>
        <dbReference type="ARBA" id="ARBA00023136"/>
    </source>
</evidence>
<protein>
    <recommendedName>
        <fullName evidence="9">Membrane fusion protein (MFP) family protein</fullName>
    </recommendedName>
</protein>
<organism evidence="13 14">
    <name type="scientific">Aliiroseovarius crassostreae</name>
    <dbReference type="NCBI Taxonomy" id="154981"/>
    <lineage>
        <taxon>Bacteria</taxon>
        <taxon>Pseudomonadati</taxon>
        <taxon>Pseudomonadota</taxon>
        <taxon>Alphaproteobacteria</taxon>
        <taxon>Rhodobacterales</taxon>
        <taxon>Paracoccaceae</taxon>
        <taxon>Aliiroseovarius</taxon>
    </lineage>
</organism>
<evidence type="ECO:0000256" key="7">
    <source>
        <dbReference type="ARBA" id="ARBA00022989"/>
    </source>
</evidence>
<evidence type="ECO:0000256" key="5">
    <source>
        <dbReference type="ARBA" id="ARBA00022519"/>
    </source>
</evidence>
<dbReference type="PANTHER" id="PTHR30386">
    <property type="entry name" value="MEMBRANE FUSION SUBUNIT OF EMRAB-TOLC MULTIDRUG EFFLUX PUMP"/>
    <property type="match status" value="1"/>
</dbReference>
<gene>
    <name evidence="13" type="ORF">K3X48_07950</name>
</gene>
<dbReference type="GO" id="GO:0015031">
    <property type="term" value="P:protein transport"/>
    <property type="evidence" value="ECO:0007669"/>
    <property type="project" value="InterPro"/>
</dbReference>
<feature type="coiled-coil region" evidence="10">
    <location>
        <begin position="153"/>
        <end position="232"/>
    </location>
</feature>
<evidence type="ECO:0000256" key="2">
    <source>
        <dbReference type="ARBA" id="ARBA00009477"/>
    </source>
</evidence>
<dbReference type="GO" id="GO:0005886">
    <property type="term" value="C:plasma membrane"/>
    <property type="evidence" value="ECO:0007669"/>
    <property type="project" value="UniProtKB-SubCell"/>
</dbReference>
<name>A0A9Q9HAC3_9RHOB</name>
<dbReference type="Pfam" id="PF26002">
    <property type="entry name" value="Beta-barrel_AprE"/>
    <property type="match status" value="1"/>
</dbReference>
<accession>A0A9Q9HAC3</accession>
<dbReference type="InterPro" id="IPR050739">
    <property type="entry name" value="MFP"/>
</dbReference>
<keyword evidence="7 9" id="KW-1133">Transmembrane helix</keyword>
<comment type="similarity">
    <text evidence="2 9">Belongs to the membrane fusion protein (MFP) (TC 8.A.1) family.</text>
</comment>
<dbReference type="InterPro" id="IPR058982">
    <property type="entry name" value="Beta-barrel_AprE"/>
</dbReference>
<comment type="subcellular location">
    <subcellularLocation>
        <location evidence="1 9">Cell inner membrane</location>
        <topology evidence="1 9">Single-pass membrane protein</topology>
    </subcellularLocation>
</comment>
<dbReference type="Gene3D" id="2.40.30.170">
    <property type="match status" value="1"/>
</dbReference>
<evidence type="ECO:0000256" key="1">
    <source>
        <dbReference type="ARBA" id="ARBA00004377"/>
    </source>
</evidence>
<evidence type="ECO:0000256" key="4">
    <source>
        <dbReference type="ARBA" id="ARBA00022475"/>
    </source>
</evidence>
<evidence type="ECO:0000256" key="3">
    <source>
        <dbReference type="ARBA" id="ARBA00022448"/>
    </source>
</evidence>
<dbReference type="Pfam" id="PF25994">
    <property type="entry name" value="HH_AprE"/>
    <property type="match status" value="1"/>
</dbReference>
<feature type="domain" description="AprE-like long alpha-helical hairpin" evidence="11">
    <location>
        <begin position="92"/>
        <end position="280"/>
    </location>
</feature>
<evidence type="ECO:0000259" key="11">
    <source>
        <dbReference type="Pfam" id="PF25994"/>
    </source>
</evidence>
<evidence type="ECO:0000259" key="12">
    <source>
        <dbReference type="Pfam" id="PF26002"/>
    </source>
</evidence>
<keyword evidence="8 9" id="KW-0472">Membrane</keyword>
<evidence type="ECO:0000256" key="6">
    <source>
        <dbReference type="ARBA" id="ARBA00022692"/>
    </source>
</evidence>
<dbReference type="PRINTS" id="PR01490">
    <property type="entry name" value="RTXTOXIND"/>
</dbReference>
<dbReference type="InterPro" id="IPR010129">
    <property type="entry name" value="T1SS_HlyD"/>
</dbReference>
<evidence type="ECO:0000313" key="13">
    <source>
        <dbReference type="EMBL" id="UWP94196.1"/>
    </source>
</evidence>
<keyword evidence="3 9" id="KW-0813">Transport</keyword>
<evidence type="ECO:0000313" key="14">
    <source>
        <dbReference type="Proteomes" id="UP001057991"/>
    </source>
</evidence>
<keyword evidence="6 9" id="KW-0812">Transmembrane</keyword>
<proteinExistence type="inferred from homology"/>
<dbReference type="InterPro" id="IPR058781">
    <property type="entry name" value="HH_AprE-like"/>
</dbReference>
<feature type="transmembrane region" description="Helical" evidence="9">
    <location>
        <begin position="12"/>
        <end position="35"/>
    </location>
</feature>